<dbReference type="Pfam" id="PF00141">
    <property type="entry name" value="peroxidase"/>
    <property type="match status" value="1"/>
</dbReference>
<dbReference type="FunFam" id="1.10.420.10:FF:000001">
    <property type="entry name" value="Peroxidase"/>
    <property type="match status" value="1"/>
</dbReference>
<dbReference type="EC" id="1.11.1.7" evidence="4 19"/>
<comment type="subcellular location">
    <subcellularLocation>
        <location evidence="19">Secreted</location>
    </subcellularLocation>
</comment>
<keyword evidence="9 19" id="KW-0560">Oxidoreductase</keyword>
<evidence type="ECO:0000256" key="10">
    <source>
        <dbReference type="ARBA" id="ARBA00023004"/>
    </source>
</evidence>
<evidence type="ECO:0000256" key="17">
    <source>
        <dbReference type="PIRSR" id="PIRSR600823-4"/>
    </source>
</evidence>
<dbReference type="PRINTS" id="PR00461">
    <property type="entry name" value="PLPEROXIDASE"/>
</dbReference>
<keyword evidence="19" id="KW-0732">Signal</keyword>
<keyword evidence="7 16" id="KW-0479">Metal-binding</keyword>
<keyword evidence="22" id="KW-1185">Reference proteome</keyword>
<dbReference type="PANTHER" id="PTHR31388:SF182">
    <property type="entry name" value="PEROXIDASE 49"/>
    <property type="match status" value="1"/>
</dbReference>
<keyword evidence="13 19" id="KW-0376">Hydrogen peroxide</keyword>
<evidence type="ECO:0000256" key="2">
    <source>
        <dbReference type="ARBA" id="ARBA00002322"/>
    </source>
</evidence>
<dbReference type="PANTHER" id="PTHR31388">
    <property type="entry name" value="PEROXIDASE 72-RELATED"/>
    <property type="match status" value="1"/>
</dbReference>
<evidence type="ECO:0000256" key="14">
    <source>
        <dbReference type="PIRSR" id="PIRSR600823-1"/>
    </source>
</evidence>
<evidence type="ECO:0000256" key="9">
    <source>
        <dbReference type="ARBA" id="ARBA00023002"/>
    </source>
</evidence>
<feature type="disulfide bond" evidence="18">
    <location>
        <begin position="72"/>
        <end position="77"/>
    </location>
</feature>
<comment type="similarity">
    <text evidence="3">Belongs to the peroxidase family. Ascorbate peroxidase subfamily.</text>
</comment>
<keyword evidence="5 19" id="KW-0575">Peroxidase</keyword>
<feature type="binding site" evidence="16">
    <location>
        <position position="74"/>
    </location>
    <ligand>
        <name>Ca(2+)</name>
        <dbReference type="ChEBI" id="CHEBI:29108"/>
        <label>1</label>
    </ligand>
</feature>
<keyword evidence="6 19" id="KW-0349">Heme</keyword>
<evidence type="ECO:0000256" key="7">
    <source>
        <dbReference type="ARBA" id="ARBA00022723"/>
    </source>
</evidence>
<comment type="function">
    <text evidence="2">Removal of H(2)O(2), oxidation of toxic reductants, biosynthesis and degradation of lignin, suberization, auxin catabolism, response to environmental stresses such as wounding, pathogen attack and oxidative stress. These functions might be dependent on each isozyme/isoform in each plant tissue.</text>
</comment>
<evidence type="ECO:0000256" key="3">
    <source>
        <dbReference type="ARBA" id="ARBA00006873"/>
    </source>
</evidence>
<evidence type="ECO:0000313" key="21">
    <source>
        <dbReference type="EMBL" id="CAH8385580.1"/>
    </source>
</evidence>
<evidence type="ECO:0000256" key="13">
    <source>
        <dbReference type="ARBA" id="ARBA00023324"/>
    </source>
</evidence>
<feature type="binding site" evidence="16">
    <location>
        <position position="80"/>
    </location>
    <ligand>
        <name>Ca(2+)</name>
        <dbReference type="ChEBI" id="CHEBI:29108"/>
        <label>1</label>
    </ligand>
</feature>
<feature type="binding site" evidence="16">
    <location>
        <position position="92"/>
    </location>
    <ligand>
        <name>Ca(2+)</name>
        <dbReference type="ChEBI" id="CHEBI:29108"/>
        <label>1</label>
    </ligand>
</feature>
<dbReference type="PRINTS" id="PR00458">
    <property type="entry name" value="PEROXIDASE"/>
</dbReference>
<comment type="cofactor">
    <cofactor evidence="16 19">
        <name>heme b</name>
        <dbReference type="ChEBI" id="CHEBI:60344"/>
    </cofactor>
    <text evidence="16 19">Binds 1 heme b (iron(II)-protoporphyrin IX) group per subunit.</text>
</comment>
<dbReference type="PROSITE" id="PS00436">
    <property type="entry name" value="PEROXIDASE_2"/>
    <property type="match status" value="1"/>
</dbReference>
<dbReference type="GO" id="GO:0005576">
    <property type="term" value="C:extracellular region"/>
    <property type="evidence" value="ECO:0007669"/>
    <property type="project" value="UniProtKB-SubCell"/>
</dbReference>
<sequence>MARLTSFLFVLSLLCFLPLCLCHKSYGGKLSPGFYAHSCPQAVEIVRSAVAKAVARETRMAASLMRLHFHDCFVQGCDGSLLLDSSGKIASEKNSNPNRKSARGFDVIDQIKSQLEKECPGTVSCADVLTLAARDSSVLTGGPSWMVPLGRRDSRSASLSGSNNNIPAPNNTFQTILTKFKRQGLDVTDLVALSGSHTIGFSRCTSFRQRLYNQSGNGRPDMTLEQSFAANLRQRCPRSGGDQNLSVLDKVSAARFDNSYFKNLVENMGLLNSDQVLFSSNEKSRELVKKYAEDQGEFFEQFVESMIKMGNISPLTGSSGEIRKNCRKINS</sequence>
<dbReference type="InterPro" id="IPR010255">
    <property type="entry name" value="Haem_peroxidase_sf"/>
</dbReference>
<evidence type="ECO:0000256" key="6">
    <source>
        <dbReference type="ARBA" id="ARBA00022617"/>
    </source>
</evidence>
<dbReference type="PROSITE" id="PS00435">
    <property type="entry name" value="PEROXIDASE_1"/>
    <property type="match status" value="1"/>
</dbReference>
<keyword evidence="12" id="KW-0325">Glycoprotein</keyword>
<keyword evidence="19" id="KW-0964">Secreted</keyword>
<dbReference type="GO" id="GO:0042744">
    <property type="term" value="P:hydrogen peroxide catabolic process"/>
    <property type="evidence" value="ECO:0007669"/>
    <property type="project" value="UniProtKB-KW"/>
</dbReference>
<dbReference type="CDD" id="cd00693">
    <property type="entry name" value="secretory_peroxidase"/>
    <property type="match status" value="1"/>
</dbReference>
<gene>
    <name evidence="21" type="ORF">ERUC_LOCUS38063</name>
</gene>
<dbReference type="Gene3D" id="1.10.420.10">
    <property type="entry name" value="Peroxidase, domain 2"/>
    <property type="match status" value="1"/>
</dbReference>
<evidence type="ECO:0000256" key="16">
    <source>
        <dbReference type="PIRSR" id="PIRSR600823-3"/>
    </source>
</evidence>
<dbReference type="AlphaFoldDB" id="A0ABC8LQ90"/>
<feature type="binding site" evidence="16">
    <location>
        <position position="71"/>
    </location>
    <ligand>
        <name>Ca(2+)</name>
        <dbReference type="ChEBI" id="CHEBI:29108"/>
        <label>1</label>
    </ligand>
</feature>
<protein>
    <recommendedName>
        <fullName evidence="4 19">Peroxidase</fullName>
        <ecNumber evidence="4 19">1.11.1.7</ecNumber>
    </recommendedName>
</protein>
<evidence type="ECO:0000256" key="5">
    <source>
        <dbReference type="ARBA" id="ARBA00022559"/>
    </source>
</evidence>
<dbReference type="InterPro" id="IPR019793">
    <property type="entry name" value="Peroxidases_heam-ligand_BS"/>
</dbReference>
<organism evidence="21 22">
    <name type="scientific">Eruca vesicaria subsp. sativa</name>
    <name type="common">Garden rocket</name>
    <name type="synonym">Eruca sativa</name>
    <dbReference type="NCBI Taxonomy" id="29727"/>
    <lineage>
        <taxon>Eukaryota</taxon>
        <taxon>Viridiplantae</taxon>
        <taxon>Streptophyta</taxon>
        <taxon>Embryophyta</taxon>
        <taxon>Tracheophyta</taxon>
        <taxon>Spermatophyta</taxon>
        <taxon>Magnoliopsida</taxon>
        <taxon>eudicotyledons</taxon>
        <taxon>Gunneridae</taxon>
        <taxon>Pentapetalae</taxon>
        <taxon>rosids</taxon>
        <taxon>malvids</taxon>
        <taxon>Brassicales</taxon>
        <taxon>Brassicaceae</taxon>
        <taxon>Brassiceae</taxon>
        <taxon>Eruca</taxon>
    </lineage>
</organism>
<dbReference type="PROSITE" id="PS50873">
    <property type="entry name" value="PEROXIDASE_4"/>
    <property type="match status" value="1"/>
</dbReference>
<feature type="disulfide bond" evidence="18">
    <location>
        <begin position="204"/>
        <end position="236"/>
    </location>
</feature>
<feature type="active site" description="Proton acceptor" evidence="14">
    <location>
        <position position="70"/>
    </location>
</feature>
<accession>A0ABC8LQ90</accession>
<feature type="domain" description="Plant heme peroxidase family profile" evidence="20">
    <location>
        <begin position="29"/>
        <end position="330"/>
    </location>
</feature>
<keyword evidence="11 18" id="KW-1015">Disulfide bond</keyword>
<dbReference type="InterPro" id="IPR000823">
    <property type="entry name" value="Peroxidase_pln"/>
</dbReference>
<dbReference type="FunFam" id="1.10.520.10:FF:000001">
    <property type="entry name" value="Peroxidase"/>
    <property type="match status" value="1"/>
</dbReference>
<dbReference type="GO" id="GO:0020037">
    <property type="term" value="F:heme binding"/>
    <property type="evidence" value="ECO:0007669"/>
    <property type="project" value="UniProtKB-UniRule"/>
</dbReference>
<dbReference type="GO" id="GO:0046872">
    <property type="term" value="F:metal ion binding"/>
    <property type="evidence" value="ECO:0007669"/>
    <property type="project" value="UniProtKB-UniRule"/>
</dbReference>
<feature type="binding site" evidence="16">
    <location>
        <position position="76"/>
    </location>
    <ligand>
        <name>Ca(2+)</name>
        <dbReference type="ChEBI" id="CHEBI:29108"/>
        <label>1</label>
    </ligand>
</feature>
<feature type="binding site" evidence="15">
    <location>
        <position position="167"/>
    </location>
    <ligand>
        <name>substrate</name>
    </ligand>
</feature>
<feature type="binding site" evidence="16">
    <location>
        <position position="198"/>
    </location>
    <ligand>
        <name>Ca(2+)</name>
        <dbReference type="ChEBI" id="CHEBI:29108"/>
        <label>2</label>
    </ligand>
</feature>
<reference evidence="21 22" key="1">
    <citation type="submission" date="2022-03" db="EMBL/GenBank/DDBJ databases">
        <authorList>
            <person name="Macdonald S."/>
            <person name="Ahmed S."/>
            <person name="Newling K."/>
        </authorList>
    </citation>
    <scope>NUCLEOTIDE SEQUENCE [LARGE SCALE GENOMIC DNA]</scope>
</reference>
<dbReference type="GO" id="GO:0006979">
    <property type="term" value="P:response to oxidative stress"/>
    <property type="evidence" value="ECO:0007669"/>
    <property type="project" value="UniProtKB-UniRule"/>
</dbReference>
<dbReference type="Proteomes" id="UP001642260">
    <property type="component" value="Unassembled WGS sequence"/>
</dbReference>
<feature type="disulfide bond" evidence="18">
    <location>
        <begin position="39"/>
        <end position="119"/>
    </location>
</feature>
<feature type="binding site" evidence="16">
    <location>
        <position position="257"/>
    </location>
    <ligand>
        <name>Ca(2+)</name>
        <dbReference type="ChEBI" id="CHEBI:29108"/>
        <label>2</label>
    </ligand>
</feature>
<dbReference type="InterPro" id="IPR033905">
    <property type="entry name" value="Secretory_peroxidase"/>
</dbReference>
<feature type="binding site" evidence="16">
    <location>
        <position position="249"/>
    </location>
    <ligand>
        <name>Ca(2+)</name>
        <dbReference type="ChEBI" id="CHEBI:29108"/>
        <label>2</label>
    </ligand>
</feature>
<comment type="caution">
    <text evidence="21">The sequence shown here is derived from an EMBL/GenBank/DDBJ whole genome shotgun (WGS) entry which is preliminary data.</text>
</comment>
<name>A0ABC8LQ90_ERUVS</name>
<dbReference type="InterPro" id="IPR019794">
    <property type="entry name" value="Peroxidases_AS"/>
</dbReference>
<feature type="binding site" evidence="16">
    <location>
        <position position="78"/>
    </location>
    <ligand>
        <name>Ca(2+)</name>
        <dbReference type="ChEBI" id="CHEBI:29108"/>
        <label>1</label>
    </ligand>
</feature>
<feature type="disulfide bond" evidence="18">
    <location>
        <begin position="125"/>
        <end position="326"/>
    </location>
</feature>
<dbReference type="GO" id="GO:0140825">
    <property type="term" value="F:lactoperoxidase activity"/>
    <property type="evidence" value="ECO:0007669"/>
    <property type="project" value="UniProtKB-EC"/>
</dbReference>
<keyword evidence="8 16" id="KW-0106">Calcium</keyword>
<proteinExistence type="inferred from homology"/>
<feature type="site" description="Transition state stabilizer" evidence="17">
    <location>
        <position position="66"/>
    </location>
</feature>
<keyword evidence="10 16" id="KW-0408">Iron</keyword>
<dbReference type="InterPro" id="IPR002016">
    <property type="entry name" value="Haem_peroxidase"/>
</dbReference>
<comment type="cofactor">
    <cofactor evidence="16 19">
        <name>Ca(2+)</name>
        <dbReference type="ChEBI" id="CHEBI:29108"/>
    </cofactor>
    <text evidence="16 19">Binds 2 calcium ions per subunit.</text>
</comment>
<feature type="binding site" description="axial binding residue" evidence="16">
    <location>
        <position position="197"/>
    </location>
    <ligand>
        <name>heme b</name>
        <dbReference type="ChEBI" id="CHEBI:60344"/>
    </ligand>
    <ligandPart>
        <name>Fe</name>
        <dbReference type="ChEBI" id="CHEBI:18248"/>
    </ligandPart>
</feature>
<evidence type="ECO:0000256" key="8">
    <source>
        <dbReference type="ARBA" id="ARBA00022837"/>
    </source>
</evidence>
<evidence type="ECO:0000256" key="4">
    <source>
        <dbReference type="ARBA" id="ARBA00012313"/>
    </source>
</evidence>
<comment type="similarity">
    <text evidence="19">Belongs to the peroxidase family. Classical plant (class III) peroxidase subfamily.</text>
</comment>
<evidence type="ECO:0000256" key="1">
    <source>
        <dbReference type="ARBA" id="ARBA00000189"/>
    </source>
</evidence>
<feature type="signal peptide" evidence="19">
    <location>
        <begin position="1"/>
        <end position="22"/>
    </location>
</feature>
<evidence type="ECO:0000256" key="19">
    <source>
        <dbReference type="RuleBase" id="RU362060"/>
    </source>
</evidence>
<dbReference type="EMBL" id="CAKOAT010667376">
    <property type="protein sequence ID" value="CAH8385580.1"/>
    <property type="molecule type" value="Genomic_DNA"/>
</dbReference>
<evidence type="ECO:0000256" key="18">
    <source>
        <dbReference type="PIRSR" id="PIRSR600823-5"/>
    </source>
</evidence>
<comment type="catalytic activity">
    <reaction evidence="1 19">
        <text>2 a phenolic donor + H2O2 = 2 a phenolic radical donor + 2 H2O</text>
        <dbReference type="Rhea" id="RHEA:56136"/>
        <dbReference type="ChEBI" id="CHEBI:15377"/>
        <dbReference type="ChEBI" id="CHEBI:16240"/>
        <dbReference type="ChEBI" id="CHEBI:139520"/>
        <dbReference type="ChEBI" id="CHEBI:139521"/>
        <dbReference type="EC" id="1.11.1.7"/>
    </reaction>
</comment>
<evidence type="ECO:0000313" key="22">
    <source>
        <dbReference type="Proteomes" id="UP001642260"/>
    </source>
</evidence>
<feature type="chain" id="PRO_5044534141" description="Peroxidase" evidence="19">
    <location>
        <begin position="23"/>
        <end position="331"/>
    </location>
</feature>
<evidence type="ECO:0000259" key="20">
    <source>
        <dbReference type="PROSITE" id="PS50873"/>
    </source>
</evidence>
<dbReference type="Gene3D" id="1.10.520.10">
    <property type="match status" value="1"/>
</dbReference>
<dbReference type="SUPFAM" id="SSF48113">
    <property type="entry name" value="Heme-dependent peroxidases"/>
    <property type="match status" value="1"/>
</dbReference>
<evidence type="ECO:0000256" key="12">
    <source>
        <dbReference type="ARBA" id="ARBA00023180"/>
    </source>
</evidence>
<evidence type="ECO:0000256" key="15">
    <source>
        <dbReference type="PIRSR" id="PIRSR600823-2"/>
    </source>
</evidence>
<evidence type="ECO:0000256" key="11">
    <source>
        <dbReference type="ARBA" id="ARBA00023157"/>
    </source>
</evidence>